<gene>
    <name evidence="5" type="ORF">GCM10023165_44250</name>
</gene>
<keyword evidence="6" id="KW-1185">Reference proteome</keyword>
<dbReference type="InterPro" id="IPR029510">
    <property type="entry name" value="Ald_DH_CS_GLU"/>
</dbReference>
<keyword evidence="1 3" id="KW-0560">Oxidoreductase</keyword>
<evidence type="ECO:0000256" key="1">
    <source>
        <dbReference type="ARBA" id="ARBA00023002"/>
    </source>
</evidence>
<dbReference type="RefSeq" id="WP_345540673.1">
    <property type="nucleotide sequence ID" value="NZ_BAABGJ010000079.1"/>
</dbReference>
<name>A0ABP8I978_9BURK</name>
<dbReference type="InterPro" id="IPR016162">
    <property type="entry name" value="Ald_DH_N"/>
</dbReference>
<evidence type="ECO:0000256" key="3">
    <source>
        <dbReference type="RuleBase" id="RU003345"/>
    </source>
</evidence>
<dbReference type="SUPFAM" id="SSF53720">
    <property type="entry name" value="ALDH-like"/>
    <property type="match status" value="1"/>
</dbReference>
<comment type="similarity">
    <text evidence="3">Belongs to the aldehyde dehydrogenase family.</text>
</comment>
<organism evidence="5 6">
    <name type="scientific">Variovorax defluvii</name>
    <dbReference type="NCBI Taxonomy" id="913761"/>
    <lineage>
        <taxon>Bacteria</taxon>
        <taxon>Pseudomonadati</taxon>
        <taxon>Pseudomonadota</taxon>
        <taxon>Betaproteobacteria</taxon>
        <taxon>Burkholderiales</taxon>
        <taxon>Comamonadaceae</taxon>
        <taxon>Variovorax</taxon>
    </lineage>
</organism>
<dbReference type="PROSITE" id="PS00687">
    <property type="entry name" value="ALDEHYDE_DEHYDR_GLU"/>
    <property type="match status" value="1"/>
</dbReference>
<sequence>MTSIPTPSFLSDPHKQHFIDGQWCGGDSGARVDTFNPADGQRLATLARGNHADVDRAVTAARRAFEGPWSRFNPAQRQQVIMRFAELFEKHFEELALLESLDMGSPLHTRLRPAKNGAVQNLLYYGSQARNISGETIPNSLPGNVTSMIIKAPVGVVGGVLAWNGPMFAQLNVIGPALATGCTVVLKPAEDASLAVLRTAELLMEAGLPPGVVNVVTGLGSEAGEALCSHGDVNRIAFTGSTATGRAIIRASAGNMKRLQLELGGKSPDIVFADADLDKAVPGVAMGVFNNTGQICFAGTRIFVQRAIEDEFVERLATFSRTLKVGDPLAKDTRLGPVISQRQLDQVLGYVEVGAREGAKLVAGGQRLGGELANGYFIEPTVFASVDNSMTIAREEIFGPVASVIPFDTIEEALALANATDYGLGSGVWSSNVTTVNRMMHGIQAGTVWVNCYGLLDAAVGFGGFKHSGYGWKGGPSQTEGFLYQKAVYINA</sequence>
<evidence type="ECO:0000259" key="4">
    <source>
        <dbReference type="Pfam" id="PF00171"/>
    </source>
</evidence>
<dbReference type="InterPro" id="IPR015590">
    <property type="entry name" value="Aldehyde_DH_dom"/>
</dbReference>
<accession>A0ABP8I978</accession>
<feature type="active site" evidence="2">
    <location>
        <position position="262"/>
    </location>
</feature>
<dbReference type="Gene3D" id="3.40.605.10">
    <property type="entry name" value="Aldehyde Dehydrogenase, Chain A, domain 1"/>
    <property type="match status" value="1"/>
</dbReference>
<dbReference type="Pfam" id="PF00171">
    <property type="entry name" value="Aldedh"/>
    <property type="match status" value="1"/>
</dbReference>
<dbReference type="PANTHER" id="PTHR11699">
    <property type="entry name" value="ALDEHYDE DEHYDROGENASE-RELATED"/>
    <property type="match status" value="1"/>
</dbReference>
<reference evidence="6" key="1">
    <citation type="journal article" date="2019" name="Int. J. Syst. Evol. Microbiol.">
        <title>The Global Catalogue of Microorganisms (GCM) 10K type strain sequencing project: providing services to taxonomists for standard genome sequencing and annotation.</title>
        <authorList>
            <consortium name="The Broad Institute Genomics Platform"/>
            <consortium name="The Broad Institute Genome Sequencing Center for Infectious Disease"/>
            <person name="Wu L."/>
            <person name="Ma J."/>
        </authorList>
    </citation>
    <scope>NUCLEOTIDE SEQUENCE [LARGE SCALE GENOMIC DNA]</scope>
    <source>
        <strain evidence="6">JCM 17804</strain>
    </source>
</reference>
<evidence type="ECO:0000313" key="5">
    <source>
        <dbReference type="EMBL" id="GAA4353734.1"/>
    </source>
</evidence>
<proteinExistence type="inferred from homology"/>
<evidence type="ECO:0000313" key="6">
    <source>
        <dbReference type="Proteomes" id="UP001500975"/>
    </source>
</evidence>
<dbReference type="Gene3D" id="3.40.309.10">
    <property type="entry name" value="Aldehyde Dehydrogenase, Chain A, domain 2"/>
    <property type="match status" value="1"/>
</dbReference>
<dbReference type="Proteomes" id="UP001500975">
    <property type="component" value="Unassembled WGS sequence"/>
</dbReference>
<comment type="caution">
    <text evidence="5">The sequence shown here is derived from an EMBL/GenBank/DDBJ whole genome shotgun (WGS) entry which is preliminary data.</text>
</comment>
<protein>
    <submittedName>
        <fullName evidence="5">Aldehyde dehydrogenase family protein</fullName>
    </submittedName>
</protein>
<evidence type="ECO:0000256" key="2">
    <source>
        <dbReference type="PROSITE-ProRule" id="PRU10007"/>
    </source>
</evidence>
<dbReference type="EMBL" id="BAABGJ010000079">
    <property type="protein sequence ID" value="GAA4353734.1"/>
    <property type="molecule type" value="Genomic_DNA"/>
</dbReference>
<feature type="domain" description="Aldehyde dehydrogenase" evidence="4">
    <location>
        <begin position="23"/>
        <end position="488"/>
    </location>
</feature>
<dbReference type="InterPro" id="IPR016161">
    <property type="entry name" value="Ald_DH/histidinol_DH"/>
</dbReference>
<dbReference type="InterPro" id="IPR016163">
    <property type="entry name" value="Ald_DH_C"/>
</dbReference>